<gene>
    <name evidence="2" type="ORF">BJ875DRAFT_118140</name>
</gene>
<evidence type="ECO:0000313" key="3">
    <source>
        <dbReference type="Proteomes" id="UP000824998"/>
    </source>
</evidence>
<name>A0A9P7YE45_9HELO</name>
<dbReference type="EMBL" id="MU251602">
    <property type="protein sequence ID" value="KAG9231425.1"/>
    <property type="molecule type" value="Genomic_DNA"/>
</dbReference>
<keyword evidence="3" id="KW-1185">Reference proteome</keyword>
<feature type="region of interest" description="Disordered" evidence="1">
    <location>
        <begin position="445"/>
        <end position="484"/>
    </location>
</feature>
<dbReference type="AlphaFoldDB" id="A0A9P7YE45"/>
<accession>A0A9P7YE45</accession>
<comment type="caution">
    <text evidence="2">The sequence shown here is derived from an EMBL/GenBank/DDBJ whole genome shotgun (WGS) entry which is preliminary data.</text>
</comment>
<feature type="region of interest" description="Disordered" evidence="1">
    <location>
        <begin position="412"/>
        <end position="432"/>
    </location>
</feature>
<organism evidence="2 3">
    <name type="scientific">Amylocarpus encephaloides</name>
    <dbReference type="NCBI Taxonomy" id="45428"/>
    <lineage>
        <taxon>Eukaryota</taxon>
        <taxon>Fungi</taxon>
        <taxon>Dikarya</taxon>
        <taxon>Ascomycota</taxon>
        <taxon>Pezizomycotina</taxon>
        <taxon>Leotiomycetes</taxon>
        <taxon>Helotiales</taxon>
        <taxon>Helotiales incertae sedis</taxon>
        <taxon>Amylocarpus</taxon>
    </lineage>
</organism>
<feature type="region of interest" description="Disordered" evidence="1">
    <location>
        <begin position="128"/>
        <end position="189"/>
    </location>
</feature>
<evidence type="ECO:0000313" key="2">
    <source>
        <dbReference type="EMBL" id="KAG9231425.1"/>
    </source>
</evidence>
<protein>
    <submittedName>
        <fullName evidence="2">Uncharacterized protein</fullName>
    </submittedName>
</protein>
<feature type="compositionally biased region" description="Polar residues" evidence="1">
    <location>
        <begin position="351"/>
        <end position="363"/>
    </location>
</feature>
<proteinExistence type="predicted"/>
<feature type="compositionally biased region" description="Basic residues" evidence="1">
    <location>
        <begin position="156"/>
        <end position="168"/>
    </location>
</feature>
<feature type="compositionally biased region" description="Polar residues" evidence="1">
    <location>
        <begin position="288"/>
        <end position="298"/>
    </location>
</feature>
<sequence>MCQLTPFTMSCCQHIYVCVKKLPSCPADWPRRKCPADLCIRTHAWKGEEREGECWRCSAKREGLDDDAREARRPVIDHAEVVLGFEEITPLERRAMTQDDGRCWFCCSMGGCQSCGAKKVGSYEPEQTIEPDMVASPKPTSSTKRKRADSAYDVKKSKRRGSRKRKHVEPKEEEEPAHTTPSHFTRSKATEGFPLCSTRIMEPEIDPLLTQSATYGDMAYPGASNFNTGASYPDLPTASSDNWLSPAPRGGASNLQSPFPQGPPSASLHGQPGYNNSPSVHDYDTTPRNRPTNTSSPLPANGIEGTDPGPPWTAANGAKRQRLQARNHPFSPAGYNDYSPPQGADMLQPGMENNRSPSRTTMVSPRRVDGVLPPRMNVFSPLAGHHSQEPAFSLNDFVSDYSMGSFTDQQLFNEQPSAPRPSDPNAASAPRRYLTRQISDFNPFDGLFLLGEEDDSNPPIGHYPPLPGPAHHSNQPYDEPHHGD</sequence>
<evidence type="ECO:0000256" key="1">
    <source>
        <dbReference type="SAM" id="MobiDB-lite"/>
    </source>
</evidence>
<dbReference type="OrthoDB" id="3490325at2759"/>
<reference evidence="2" key="1">
    <citation type="journal article" date="2021" name="IMA Fungus">
        <title>Genomic characterization of three marine fungi, including Emericellopsis atlantica sp. nov. with signatures of a generalist lifestyle and marine biomass degradation.</title>
        <authorList>
            <person name="Hagestad O.C."/>
            <person name="Hou L."/>
            <person name="Andersen J.H."/>
            <person name="Hansen E.H."/>
            <person name="Altermark B."/>
            <person name="Li C."/>
            <person name="Kuhnert E."/>
            <person name="Cox R.J."/>
            <person name="Crous P.W."/>
            <person name="Spatafora J.W."/>
            <person name="Lail K."/>
            <person name="Amirebrahimi M."/>
            <person name="Lipzen A."/>
            <person name="Pangilinan J."/>
            <person name="Andreopoulos W."/>
            <person name="Hayes R.D."/>
            <person name="Ng V."/>
            <person name="Grigoriev I.V."/>
            <person name="Jackson S.A."/>
            <person name="Sutton T.D.S."/>
            <person name="Dobson A.D.W."/>
            <person name="Rama T."/>
        </authorList>
    </citation>
    <scope>NUCLEOTIDE SEQUENCE</scope>
    <source>
        <strain evidence="2">TRa018bII</strain>
    </source>
</reference>
<dbReference type="Proteomes" id="UP000824998">
    <property type="component" value="Unassembled WGS sequence"/>
</dbReference>
<feature type="region of interest" description="Disordered" evidence="1">
    <location>
        <begin position="231"/>
        <end position="369"/>
    </location>
</feature>